<dbReference type="EMBL" id="LNIX01000001">
    <property type="protein sequence ID" value="OXA64582.1"/>
    <property type="molecule type" value="Genomic_DNA"/>
</dbReference>
<keyword evidence="1" id="KW-0732">Signal</keyword>
<dbReference type="CDD" id="cd03145">
    <property type="entry name" value="GAT1_cyanophycinase"/>
    <property type="match status" value="1"/>
</dbReference>
<comment type="caution">
    <text evidence="2">The sequence shown here is derived from an EMBL/GenBank/DDBJ whole genome shotgun (WGS) entry which is preliminary data.</text>
</comment>
<dbReference type="PANTHER" id="PTHR36175">
    <property type="entry name" value="CYANOPHYCINASE"/>
    <property type="match status" value="1"/>
</dbReference>
<gene>
    <name evidence="2" type="ORF">Fcan01_03543</name>
</gene>
<sequence length="414" mass="44892">MHKMNSNALFVVLVVAVGVGAVALPHSRQSSPGKVFLFGGATEDTSANIYDALRNATGKPSPNIVVAITAASSLAIGLEAYYIDDPGSWSYERLFTFYGFQPSVLQLARDNWEEGASNSTSLGQANIRLVEAADVIFFNGGDQSRHSRSWFNTDGSDSDILGVVRRRFLDGAIVAGTSAGAAIMSKRTYGEGYSYGYFYFNADLKECDIGETLQDDRDGTNSFRYSDNGGHMQGFGFVQEALVDTHVDARGRFGRLPAAMRSTLTPYGIGVGEDTALYINGEEAVVLGNDGVWWVDSSEAQFGIGPYFTVTGLLVSYLTEGDRLNLATKEVISTKPLITTNEGVAYDSRDVFTGREGIRSITTLVTSNSTRSTGRSKERNPTANVVFHRGQGELAYTMDGKFTVDKLHMDIYSI</sequence>
<evidence type="ECO:0000256" key="1">
    <source>
        <dbReference type="SAM" id="SignalP"/>
    </source>
</evidence>
<proteinExistence type="predicted"/>
<reference evidence="2 3" key="1">
    <citation type="submission" date="2015-12" db="EMBL/GenBank/DDBJ databases">
        <title>The genome of Folsomia candida.</title>
        <authorList>
            <person name="Faddeeva A."/>
            <person name="Derks M.F."/>
            <person name="Anvar Y."/>
            <person name="Smit S."/>
            <person name="Van Straalen N."/>
            <person name="Roelofs D."/>
        </authorList>
    </citation>
    <scope>NUCLEOTIDE SEQUENCE [LARGE SCALE GENOMIC DNA]</scope>
    <source>
        <strain evidence="2 3">VU population</strain>
        <tissue evidence="2">Whole body</tissue>
    </source>
</reference>
<dbReference type="AlphaFoldDB" id="A0A226F465"/>
<organism evidence="2 3">
    <name type="scientific">Folsomia candida</name>
    <name type="common">Springtail</name>
    <dbReference type="NCBI Taxonomy" id="158441"/>
    <lineage>
        <taxon>Eukaryota</taxon>
        <taxon>Metazoa</taxon>
        <taxon>Ecdysozoa</taxon>
        <taxon>Arthropoda</taxon>
        <taxon>Hexapoda</taxon>
        <taxon>Collembola</taxon>
        <taxon>Entomobryomorpha</taxon>
        <taxon>Isotomoidea</taxon>
        <taxon>Isotomidae</taxon>
        <taxon>Proisotominae</taxon>
        <taxon>Folsomia</taxon>
    </lineage>
</organism>
<protein>
    <submittedName>
        <fullName evidence="2">Cyanophycinase</fullName>
    </submittedName>
</protein>
<feature type="chain" id="PRO_5013325193" evidence="1">
    <location>
        <begin position="24"/>
        <end position="414"/>
    </location>
</feature>
<dbReference type="Proteomes" id="UP000198287">
    <property type="component" value="Unassembled WGS sequence"/>
</dbReference>
<keyword evidence="3" id="KW-1185">Reference proteome</keyword>
<dbReference type="PANTHER" id="PTHR36175:SF1">
    <property type="entry name" value="CYANOPHYCINASE"/>
    <property type="match status" value="1"/>
</dbReference>
<dbReference type="Gene3D" id="3.40.50.880">
    <property type="match status" value="1"/>
</dbReference>
<evidence type="ECO:0000313" key="2">
    <source>
        <dbReference type="EMBL" id="OXA64582.1"/>
    </source>
</evidence>
<feature type="signal peptide" evidence="1">
    <location>
        <begin position="1"/>
        <end position="23"/>
    </location>
</feature>
<dbReference type="OMA" id="CETANRD"/>
<name>A0A226F465_FOLCA</name>
<evidence type="ECO:0000313" key="3">
    <source>
        <dbReference type="Proteomes" id="UP000198287"/>
    </source>
</evidence>
<accession>A0A226F465</accession>
<dbReference type="OrthoDB" id="4666063at2759"/>
<dbReference type="InterPro" id="IPR029062">
    <property type="entry name" value="Class_I_gatase-like"/>
</dbReference>
<dbReference type="SUPFAM" id="SSF52317">
    <property type="entry name" value="Class I glutamine amidotransferase-like"/>
    <property type="match status" value="1"/>
</dbReference>